<dbReference type="HAMAP" id="MF_01350">
    <property type="entry name" value="NDH1_NuoH"/>
    <property type="match status" value="1"/>
</dbReference>
<proteinExistence type="inferred from homology"/>
<keyword evidence="8" id="KW-0560">Oxidoreductase</keyword>
<dbReference type="GO" id="GO:0003954">
    <property type="term" value="F:NADH dehydrogenase activity"/>
    <property type="evidence" value="ECO:0007669"/>
    <property type="project" value="TreeGrafter"/>
</dbReference>
<keyword evidence="5" id="KW-0830">Ubiquinone</keyword>
<keyword evidence="9" id="KW-1185">Reference proteome</keyword>
<comment type="function">
    <text evidence="5">NDH-1 shuttles electrons from NADH, via FMN and iron-sulfur (Fe-S) centers, to quinones in the respiratory chain. The immediate electron acceptor for the enzyme in this species is believed to be ubiquinone. Couples the redox reaction to proton translocation (for every two electrons transferred, four hydrogen ions are translocated across the cytoplasmic membrane), and thus conserves the redox energy in a proton gradient. This subunit may bind ubiquinone.</text>
</comment>
<dbReference type="PANTHER" id="PTHR11432:SF3">
    <property type="entry name" value="NADH-UBIQUINONE OXIDOREDUCTASE CHAIN 1"/>
    <property type="match status" value="1"/>
</dbReference>
<evidence type="ECO:0000256" key="6">
    <source>
        <dbReference type="RuleBase" id="RU000471"/>
    </source>
</evidence>
<evidence type="ECO:0000313" key="8">
    <source>
        <dbReference type="EMBL" id="QDV34580.1"/>
    </source>
</evidence>
<keyword evidence="5 6" id="KW-0520">NAD</keyword>
<protein>
    <recommendedName>
        <fullName evidence="5">NADH-quinone oxidoreductase subunit H</fullName>
        <ecNumber evidence="5">7.1.1.-</ecNumber>
    </recommendedName>
    <alternativeName>
        <fullName evidence="5">NADH dehydrogenase I subunit H</fullName>
    </alternativeName>
    <alternativeName>
        <fullName evidence="5">NDH-1 subunit H</fullName>
    </alternativeName>
</protein>
<keyword evidence="5" id="KW-0874">Quinone</keyword>
<dbReference type="AlphaFoldDB" id="A0A518H165"/>
<feature type="transmembrane region" description="Helical" evidence="5">
    <location>
        <begin position="222"/>
        <end position="242"/>
    </location>
</feature>
<feature type="transmembrane region" description="Helical" evidence="5">
    <location>
        <begin position="271"/>
        <end position="293"/>
    </location>
</feature>
<dbReference type="EMBL" id="CP036426">
    <property type="protein sequence ID" value="QDV34580.1"/>
    <property type="molecule type" value="Genomic_DNA"/>
</dbReference>
<evidence type="ECO:0000256" key="2">
    <source>
        <dbReference type="ARBA" id="ARBA00022692"/>
    </source>
</evidence>
<feature type="transmembrane region" description="Helical" evidence="5">
    <location>
        <begin position="93"/>
        <end position="118"/>
    </location>
</feature>
<keyword evidence="5" id="KW-1278">Translocase</keyword>
<feature type="transmembrane region" description="Helical" evidence="5">
    <location>
        <begin position="27"/>
        <end position="47"/>
    </location>
</feature>
<dbReference type="OrthoDB" id="9803734at2"/>
<dbReference type="GO" id="GO:0005886">
    <property type="term" value="C:plasma membrane"/>
    <property type="evidence" value="ECO:0007669"/>
    <property type="project" value="UniProtKB-SubCell"/>
</dbReference>
<accession>A0A518H165</accession>
<feature type="transmembrane region" description="Helical" evidence="5">
    <location>
        <begin position="192"/>
        <end position="216"/>
    </location>
</feature>
<organism evidence="8 9">
    <name type="scientific">Tautonia plasticadhaerens</name>
    <dbReference type="NCBI Taxonomy" id="2527974"/>
    <lineage>
        <taxon>Bacteria</taxon>
        <taxon>Pseudomonadati</taxon>
        <taxon>Planctomycetota</taxon>
        <taxon>Planctomycetia</taxon>
        <taxon>Isosphaerales</taxon>
        <taxon>Isosphaeraceae</taxon>
        <taxon>Tautonia</taxon>
    </lineage>
</organism>
<feature type="transmembrane region" description="Helical" evidence="5">
    <location>
        <begin position="349"/>
        <end position="370"/>
    </location>
</feature>
<comment type="subunit">
    <text evidence="5">NDH-1 is composed of 14 different subunits. Subunits NuoA, H, J, K, L, M, N constitute the membrane sector of the complex.</text>
</comment>
<dbReference type="GO" id="GO:0016655">
    <property type="term" value="F:oxidoreductase activity, acting on NAD(P)H, quinone or similar compound as acceptor"/>
    <property type="evidence" value="ECO:0007669"/>
    <property type="project" value="UniProtKB-UniRule"/>
</dbReference>
<evidence type="ECO:0000256" key="4">
    <source>
        <dbReference type="ARBA" id="ARBA00023136"/>
    </source>
</evidence>
<dbReference type="InterPro" id="IPR001694">
    <property type="entry name" value="NADH_UbQ_OxRdtase_su1/FPO"/>
</dbReference>
<dbReference type="RefSeq" id="WP_145269572.1">
    <property type="nucleotide sequence ID" value="NZ_CP036426.1"/>
</dbReference>
<feature type="transmembrane region" description="Helical" evidence="5">
    <location>
        <begin position="150"/>
        <end position="171"/>
    </location>
</feature>
<dbReference type="KEGG" id="tpla:ElP_24700"/>
<feature type="transmembrane region" description="Helical" evidence="5">
    <location>
        <begin position="313"/>
        <end position="337"/>
    </location>
</feature>
<keyword evidence="2 5" id="KW-0812">Transmembrane</keyword>
<dbReference type="Pfam" id="PF00146">
    <property type="entry name" value="NADHdh"/>
    <property type="match status" value="1"/>
</dbReference>
<gene>
    <name evidence="8" type="primary">nqo8_1</name>
    <name evidence="5" type="synonym">nuoH</name>
    <name evidence="8" type="ORF">ElP_24700</name>
</gene>
<dbReference type="NCBIfam" id="NF004741">
    <property type="entry name" value="PRK06076.1-2"/>
    <property type="match status" value="1"/>
</dbReference>
<dbReference type="InterPro" id="IPR018086">
    <property type="entry name" value="NADH_UbQ_OxRdtase_su1_CS"/>
</dbReference>
<keyword evidence="5" id="KW-1003">Cell membrane</keyword>
<comment type="catalytic activity">
    <reaction evidence="5">
        <text>a quinone + NADH + 5 H(+)(in) = a quinol + NAD(+) + 4 H(+)(out)</text>
        <dbReference type="Rhea" id="RHEA:57888"/>
        <dbReference type="ChEBI" id="CHEBI:15378"/>
        <dbReference type="ChEBI" id="CHEBI:24646"/>
        <dbReference type="ChEBI" id="CHEBI:57540"/>
        <dbReference type="ChEBI" id="CHEBI:57945"/>
        <dbReference type="ChEBI" id="CHEBI:132124"/>
    </reaction>
</comment>
<feature type="transmembrane region" description="Helical" evidence="5">
    <location>
        <begin position="382"/>
        <end position="400"/>
    </location>
</feature>
<evidence type="ECO:0000256" key="5">
    <source>
        <dbReference type="HAMAP-Rule" id="MF_01350"/>
    </source>
</evidence>
<feature type="region of interest" description="Disordered" evidence="7">
    <location>
        <begin position="411"/>
        <end position="435"/>
    </location>
</feature>
<keyword evidence="4 5" id="KW-0472">Membrane</keyword>
<comment type="subcellular location">
    <subcellularLocation>
        <location evidence="5 6">Cell membrane</location>
        <topology evidence="5 6">Multi-pass membrane protein</topology>
    </subcellularLocation>
    <subcellularLocation>
        <location evidence="1">Membrane</location>
        <topology evidence="1">Multi-pass membrane protein</topology>
    </subcellularLocation>
</comment>
<dbReference type="Proteomes" id="UP000317835">
    <property type="component" value="Chromosome"/>
</dbReference>
<dbReference type="GO" id="GO:0009060">
    <property type="term" value="P:aerobic respiration"/>
    <property type="evidence" value="ECO:0007669"/>
    <property type="project" value="TreeGrafter"/>
</dbReference>
<dbReference type="PROSITE" id="PS00668">
    <property type="entry name" value="COMPLEX1_ND1_2"/>
    <property type="match status" value="1"/>
</dbReference>
<name>A0A518H165_9BACT</name>
<dbReference type="EC" id="7.1.1.-" evidence="5"/>
<keyword evidence="3 5" id="KW-1133">Transmembrane helix</keyword>
<evidence type="ECO:0000256" key="1">
    <source>
        <dbReference type="ARBA" id="ARBA00004141"/>
    </source>
</evidence>
<sequence length="435" mass="46793">MNPPIVPGLLLLAQARAELSGPPWVYWASWLLVFALVFPLIVAYVVLAERKLAGRFQDRIGPNRVGPFGLLQPIADLLKLLTKENIVPRAADAAVHVLAPVILLVSSFLVLAVIPFGVTSTRPDVVPFGEPGPEGRWYPGLAAVDTASGLLYLVAAASLSVLGIFLAGWSSRNKFALIGSMRGVAQLVSYEIPQVISMVPVILWAGSLSLVGIFNAQLEHGWFLFSPPGLFGFVILTISSIAETNRAPFDLPEAESEIIAGYHTEYSGMRFGLFFLAEYLAIFGIACLATALFLGGGTLPFTAWPLGSIDSVILVNLVLIGVFAAKVSLFIFLVFWVRATLPRMRVDRLMNLAWKVLIPLSLVNVIASAAWLELTIRRDRPLIGWLVLLPALILTLSGLLRLSRAGGPAPVVGRDGASRGGRPPSPAPRRLGASR</sequence>
<dbReference type="GO" id="GO:0048038">
    <property type="term" value="F:quinone binding"/>
    <property type="evidence" value="ECO:0007669"/>
    <property type="project" value="UniProtKB-KW"/>
</dbReference>
<comment type="similarity">
    <text evidence="5 6">Belongs to the complex I subunit 1 family.</text>
</comment>
<reference evidence="8 9" key="1">
    <citation type="submission" date="2019-02" db="EMBL/GenBank/DDBJ databases">
        <title>Deep-cultivation of Planctomycetes and their phenomic and genomic characterization uncovers novel biology.</title>
        <authorList>
            <person name="Wiegand S."/>
            <person name="Jogler M."/>
            <person name="Boedeker C."/>
            <person name="Pinto D."/>
            <person name="Vollmers J."/>
            <person name="Rivas-Marin E."/>
            <person name="Kohn T."/>
            <person name="Peeters S.H."/>
            <person name="Heuer A."/>
            <person name="Rast P."/>
            <person name="Oberbeckmann S."/>
            <person name="Bunk B."/>
            <person name="Jeske O."/>
            <person name="Meyerdierks A."/>
            <person name="Storesund J.E."/>
            <person name="Kallscheuer N."/>
            <person name="Luecker S."/>
            <person name="Lage O.M."/>
            <person name="Pohl T."/>
            <person name="Merkel B.J."/>
            <person name="Hornburger P."/>
            <person name="Mueller R.-W."/>
            <person name="Bruemmer F."/>
            <person name="Labrenz M."/>
            <person name="Spormann A.M."/>
            <person name="Op den Camp H."/>
            <person name="Overmann J."/>
            <person name="Amann R."/>
            <person name="Jetten M.S.M."/>
            <person name="Mascher T."/>
            <person name="Medema M.H."/>
            <person name="Devos D.P."/>
            <person name="Kaster A.-K."/>
            <person name="Ovreas L."/>
            <person name="Rohde M."/>
            <person name="Galperin M.Y."/>
            <person name="Jogler C."/>
        </authorList>
    </citation>
    <scope>NUCLEOTIDE SEQUENCE [LARGE SCALE GENOMIC DNA]</scope>
    <source>
        <strain evidence="8 9">ElP</strain>
    </source>
</reference>
<dbReference type="PANTHER" id="PTHR11432">
    <property type="entry name" value="NADH DEHYDROGENASE SUBUNIT 1"/>
    <property type="match status" value="1"/>
</dbReference>
<evidence type="ECO:0000256" key="7">
    <source>
        <dbReference type="SAM" id="MobiDB-lite"/>
    </source>
</evidence>
<evidence type="ECO:0000256" key="3">
    <source>
        <dbReference type="ARBA" id="ARBA00022989"/>
    </source>
</evidence>
<evidence type="ECO:0000313" key="9">
    <source>
        <dbReference type="Proteomes" id="UP000317835"/>
    </source>
</evidence>